<comment type="subcellular location">
    <subcellularLocation>
        <location evidence="1 11">Cell outer membrane</location>
        <topology evidence="1 11">Multi-pass membrane protein</topology>
    </subcellularLocation>
</comment>
<evidence type="ECO:0000313" key="18">
    <source>
        <dbReference type="Proteomes" id="UP000557739"/>
    </source>
</evidence>
<dbReference type="RefSeq" id="WP_184027387.1">
    <property type="nucleotide sequence ID" value="NZ_JACIJJ010000002.1"/>
</dbReference>
<keyword evidence="18" id="KW-1185">Reference proteome</keyword>
<evidence type="ECO:0000259" key="16">
    <source>
        <dbReference type="Pfam" id="PF07715"/>
    </source>
</evidence>
<feature type="chain" id="PRO_5030954539" evidence="14">
    <location>
        <begin position="26"/>
        <end position="747"/>
    </location>
</feature>
<keyword evidence="2 11" id="KW-0813">Transport</keyword>
<dbReference type="PROSITE" id="PS52016">
    <property type="entry name" value="TONB_DEPENDENT_REC_3"/>
    <property type="match status" value="1"/>
</dbReference>
<comment type="similarity">
    <text evidence="11 12">Belongs to the TonB-dependent receptor family.</text>
</comment>
<feature type="signal peptide" evidence="14">
    <location>
        <begin position="1"/>
        <end position="25"/>
    </location>
</feature>
<keyword evidence="17" id="KW-0675">Receptor</keyword>
<dbReference type="Pfam" id="PF00593">
    <property type="entry name" value="TonB_dep_Rec_b-barrel"/>
    <property type="match status" value="1"/>
</dbReference>
<dbReference type="GO" id="GO:0009279">
    <property type="term" value="C:cell outer membrane"/>
    <property type="evidence" value="ECO:0007669"/>
    <property type="project" value="UniProtKB-SubCell"/>
</dbReference>
<evidence type="ECO:0000256" key="3">
    <source>
        <dbReference type="ARBA" id="ARBA00022452"/>
    </source>
</evidence>
<accession>A0A7W9AQ47</accession>
<evidence type="ECO:0000256" key="8">
    <source>
        <dbReference type="ARBA" id="ARBA00023077"/>
    </source>
</evidence>
<keyword evidence="5 11" id="KW-0812">Transmembrane</keyword>
<dbReference type="Proteomes" id="UP000557739">
    <property type="component" value="Unassembled WGS sequence"/>
</dbReference>
<evidence type="ECO:0000256" key="1">
    <source>
        <dbReference type="ARBA" id="ARBA00004571"/>
    </source>
</evidence>
<evidence type="ECO:0000256" key="12">
    <source>
        <dbReference type="RuleBase" id="RU003357"/>
    </source>
</evidence>
<sequence length="747" mass="81323">MKRIATIAALPVLALMIPAAARAQAADAAKTPQDEAPSSTAPQPAGDDILVTARRREERLQDVPVAISAVSGDTLQSRAITNVEGLRFAVPALVISPSPFGAASPGYTIRSQRQLESIISQDPSVGIYFADIVQQRPQGTNVSLYDIASAQVLKGPQGTLFGRNTTGGAVLITPARPVFDPGASIAITVGDYGQCVVTGIANLPLSSKLAMRVAGNLTRRDGFFDNVATGLKVDSQRTESGRVSLLWEPDDRFSSLTIGTYFHEDDAGLGFFPYTVRPGSAAAATPGYQAEFAAAQRRGDRTVSNNLQPVVRIESYSASNTSTLKLGEVTLKNIFGYRNVKTFGSFDFDASAVTLFESRNDFSSEQWTEEFQLLGKIGPSIDFITGAYWFNERGRDTQNSVLFGTRANDGLGDNTSYSVFAQGDWKLSRALTLTLGARYTWDERSLFTFNRLNGQCRLTANNVPVGSPGAQRLDPCIRHTAVDFRAPTWLATLSWRPVEDVMLYGTYSRGYRSGGLPLRANLPAETRPFAPEFVDNFELGLKSELLDRRVRFNIAAYYDKYRDIQRTLSFGSPLTTVVLNAADAKIWGGEADLMVRPANWLELNATAAYSKNEYGSFTGPGLGDLSGNRFAFAPEFVYTLGGRLIAPMPDASGELSVRLDWFHQSSIFVTDINDIPIPAYGTLDAGAEWRDVLGRPFDLRVFVKNVTDEHYFSGGVSSYPSTGLTGFFPGAPRHFGVEFKAHFGSVR</sequence>
<keyword evidence="9 11" id="KW-0472">Membrane</keyword>
<keyword evidence="10 11" id="KW-0998">Cell outer membrane</keyword>
<gene>
    <name evidence="17" type="ORF">FHR19_001913</name>
</gene>
<dbReference type="PANTHER" id="PTHR32552:SF81">
    <property type="entry name" value="TONB-DEPENDENT OUTER MEMBRANE RECEPTOR"/>
    <property type="match status" value="1"/>
</dbReference>
<dbReference type="InterPro" id="IPR000531">
    <property type="entry name" value="Beta-barrel_TonB"/>
</dbReference>
<evidence type="ECO:0000256" key="14">
    <source>
        <dbReference type="SAM" id="SignalP"/>
    </source>
</evidence>
<feature type="region of interest" description="Disordered" evidence="13">
    <location>
        <begin position="28"/>
        <end position="47"/>
    </location>
</feature>
<proteinExistence type="inferred from homology"/>
<name>A0A7W9AQ47_9SPHN</name>
<comment type="caution">
    <text evidence="17">The sequence shown here is derived from an EMBL/GenBank/DDBJ whole genome shotgun (WGS) entry which is preliminary data.</text>
</comment>
<keyword evidence="7" id="KW-0406">Ion transport</keyword>
<evidence type="ECO:0000256" key="11">
    <source>
        <dbReference type="PROSITE-ProRule" id="PRU01360"/>
    </source>
</evidence>
<dbReference type="GO" id="GO:0006826">
    <property type="term" value="P:iron ion transport"/>
    <property type="evidence" value="ECO:0007669"/>
    <property type="project" value="UniProtKB-KW"/>
</dbReference>
<keyword evidence="8 12" id="KW-0798">TonB box</keyword>
<evidence type="ECO:0000256" key="10">
    <source>
        <dbReference type="ARBA" id="ARBA00023237"/>
    </source>
</evidence>
<dbReference type="AlphaFoldDB" id="A0A7W9AQ47"/>
<evidence type="ECO:0000256" key="6">
    <source>
        <dbReference type="ARBA" id="ARBA00023004"/>
    </source>
</evidence>
<protein>
    <submittedName>
        <fullName evidence="17">Iron complex outermembrane receptor protein</fullName>
    </submittedName>
</protein>
<keyword evidence="14" id="KW-0732">Signal</keyword>
<dbReference type="EMBL" id="JACIJJ010000002">
    <property type="protein sequence ID" value="MBB5698568.1"/>
    <property type="molecule type" value="Genomic_DNA"/>
</dbReference>
<dbReference type="Pfam" id="PF07715">
    <property type="entry name" value="Plug"/>
    <property type="match status" value="1"/>
</dbReference>
<keyword evidence="3 11" id="KW-1134">Transmembrane beta strand</keyword>
<dbReference type="InterPro" id="IPR036942">
    <property type="entry name" value="Beta-barrel_TonB_sf"/>
</dbReference>
<feature type="domain" description="TonB-dependent receptor plug" evidence="16">
    <location>
        <begin position="60"/>
        <end position="169"/>
    </location>
</feature>
<keyword evidence="4" id="KW-0410">Iron transport</keyword>
<evidence type="ECO:0000256" key="7">
    <source>
        <dbReference type="ARBA" id="ARBA00023065"/>
    </source>
</evidence>
<dbReference type="PANTHER" id="PTHR32552">
    <property type="entry name" value="FERRICHROME IRON RECEPTOR-RELATED"/>
    <property type="match status" value="1"/>
</dbReference>
<evidence type="ECO:0000256" key="13">
    <source>
        <dbReference type="SAM" id="MobiDB-lite"/>
    </source>
</evidence>
<dbReference type="SUPFAM" id="SSF56935">
    <property type="entry name" value="Porins"/>
    <property type="match status" value="1"/>
</dbReference>
<evidence type="ECO:0000256" key="2">
    <source>
        <dbReference type="ARBA" id="ARBA00022448"/>
    </source>
</evidence>
<dbReference type="InterPro" id="IPR039426">
    <property type="entry name" value="TonB-dep_rcpt-like"/>
</dbReference>
<evidence type="ECO:0000259" key="15">
    <source>
        <dbReference type="Pfam" id="PF00593"/>
    </source>
</evidence>
<organism evidence="17 18">
    <name type="scientific">Sphingomonas yantingensis</name>
    <dbReference type="NCBI Taxonomy" id="1241761"/>
    <lineage>
        <taxon>Bacteria</taxon>
        <taxon>Pseudomonadati</taxon>
        <taxon>Pseudomonadota</taxon>
        <taxon>Alphaproteobacteria</taxon>
        <taxon>Sphingomonadales</taxon>
        <taxon>Sphingomonadaceae</taxon>
        <taxon>Sphingomonas</taxon>
    </lineage>
</organism>
<evidence type="ECO:0000256" key="9">
    <source>
        <dbReference type="ARBA" id="ARBA00023136"/>
    </source>
</evidence>
<feature type="domain" description="TonB-dependent receptor-like beta-barrel" evidence="15">
    <location>
        <begin position="260"/>
        <end position="706"/>
    </location>
</feature>
<evidence type="ECO:0000256" key="4">
    <source>
        <dbReference type="ARBA" id="ARBA00022496"/>
    </source>
</evidence>
<keyword evidence="6" id="KW-0408">Iron</keyword>
<dbReference type="Gene3D" id="2.40.170.20">
    <property type="entry name" value="TonB-dependent receptor, beta-barrel domain"/>
    <property type="match status" value="1"/>
</dbReference>
<evidence type="ECO:0000256" key="5">
    <source>
        <dbReference type="ARBA" id="ARBA00022692"/>
    </source>
</evidence>
<dbReference type="InterPro" id="IPR012910">
    <property type="entry name" value="Plug_dom"/>
</dbReference>
<evidence type="ECO:0000313" key="17">
    <source>
        <dbReference type="EMBL" id="MBB5698568.1"/>
    </source>
</evidence>
<reference evidence="17 18" key="1">
    <citation type="submission" date="2020-08" db="EMBL/GenBank/DDBJ databases">
        <title>Genomic Encyclopedia of Type Strains, Phase IV (KMG-IV): sequencing the most valuable type-strain genomes for metagenomic binning, comparative biology and taxonomic classification.</title>
        <authorList>
            <person name="Goeker M."/>
        </authorList>
    </citation>
    <scope>NUCLEOTIDE SEQUENCE [LARGE SCALE GENOMIC DNA]</scope>
    <source>
        <strain evidence="17 18">DSM 27244</strain>
    </source>
</reference>